<dbReference type="GO" id="GO:0008233">
    <property type="term" value="F:peptidase activity"/>
    <property type="evidence" value="ECO:0007669"/>
    <property type="project" value="UniProtKB-KW"/>
</dbReference>
<keyword evidence="4" id="KW-0472">Membrane</keyword>
<accession>A0A9P0D071</accession>
<dbReference type="Gene3D" id="3.90.1720.30">
    <property type="entry name" value="PPPDE domains"/>
    <property type="match status" value="1"/>
</dbReference>
<comment type="similarity">
    <text evidence="1">Belongs to the DeSI family.</text>
</comment>
<dbReference type="InterPro" id="IPR008580">
    <property type="entry name" value="PPPDE_dom"/>
</dbReference>
<keyword evidence="3" id="KW-0378">Hydrolase</keyword>
<evidence type="ECO:0000256" key="4">
    <source>
        <dbReference type="SAM" id="Phobius"/>
    </source>
</evidence>
<evidence type="ECO:0000256" key="1">
    <source>
        <dbReference type="ARBA" id="ARBA00008140"/>
    </source>
</evidence>
<dbReference type="GO" id="GO:0006508">
    <property type="term" value="P:proteolysis"/>
    <property type="evidence" value="ECO:0007669"/>
    <property type="project" value="UniProtKB-KW"/>
</dbReference>
<keyword evidence="7" id="KW-1185">Reference proteome</keyword>
<dbReference type="Proteomes" id="UP001153636">
    <property type="component" value="Chromosome 3"/>
</dbReference>
<evidence type="ECO:0000256" key="3">
    <source>
        <dbReference type="ARBA" id="ARBA00022801"/>
    </source>
</evidence>
<evidence type="ECO:0000313" key="6">
    <source>
        <dbReference type="EMBL" id="CAH1107867.1"/>
    </source>
</evidence>
<dbReference type="Pfam" id="PF05903">
    <property type="entry name" value="Peptidase_C97"/>
    <property type="match status" value="1"/>
</dbReference>
<organism evidence="6 7">
    <name type="scientific">Psylliodes chrysocephalus</name>
    <dbReference type="NCBI Taxonomy" id="3402493"/>
    <lineage>
        <taxon>Eukaryota</taxon>
        <taxon>Metazoa</taxon>
        <taxon>Ecdysozoa</taxon>
        <taxon>Arthropoda</taxon>
        <taxon>Hexapoda</taxon>
        <taxon>Insecta</taxon>
        <taxon>Pterygota</taxon>
        <taxon>Neoptera</taxon>
        <taxon>Endopterygota</taxon>
        <taxon>Coleoptera</taxon>
        <taxon>Polyphaga</taxon>
        <taxon>Cucujiformia</taxon>
        <taxon>Chrysomeloidea</taxon>
        <taxon>Chrysomelidae</taxon>
        <taxon>Galerucinae</taxon>
        <taxon>Alticini</taxon>
        <taxon>Psylliodes</taxon>
    </lineage>
</organism>
<keyword evidence="2" id="KW-0645">Protease</keyword>
<dbReference type="OrthoDB" id="21221at2759"/>
<feature type="transmembrane region" description="Helical" evidence="4">
    <location>
        <begin position="263"/>
        <end position="281"/>
    </location>
</feature>
<feature type="domain" description="PPPDE" evidence="5">
    <location>
        <begin position="12"/>
        <end position="146"/>
    </location>
</feature>
<name>A0A9P0D071_9CUCU</name>
<proteinExistence type="inferred from homology"/>
<gene>
    <name evidence="6" type="ORF">PSYICH_LOCUS9532</name>
</gene>
<keyword evidence="4" id="KW-0812">Transmembrane</keyword>
<dbReference type="PANTHER" id="PTHR12378">
    <property type="entry name" value="DESUMOYLATING ISOPEPTIDASE"/>
    <property type="match status" value="1"/>
</dbReference>
<dbReference type="PROSITE" id="PS51858">
    <property type="entry name" value="PPPDE"/>
    <property type="match status" value="1"/>
</dbReference>
<dbReference type="EMBL" id="OV651815">
    <property type="protein sequence ID" value="CAH1107867.1"/>
    <property type="molecule type" value="Genomic_DNA"/>
</dbReference>
<evidence type="ECO:0000313" key="7">
    <source>
        <dbReference type="Proteomes" id="UP001153636"/>
    </source>
</evidence>
<dbReference type="AlphaFoldDB" id="A0A9P0D071"/>
<dbReference type="GO" id="GO:0070646">
    <property type="term" value="P:protein modification by small protein removal"/>
    <property type="evidence" value="ECO:0007669"/>
    <property type="project" value="TreeGrafter"/>
</dbReference>
<reference evidence="6" key="1">
    <citation type="submission" date="2022-01" db="EMBL/GenBank/DDBJ databases">
        <authorList>
            <person name="King R."/>
        </authorList>
    </citation>
    <scope>NUCLEOTIDE SEQUENCE</scope>
</reference>
<dbReference type="InterPro" id="IPR042266">
    <property type="entry name" value="PPPDE_sf"/>
</dbReference>
<dbReference type="SMART" id="SM01179">
    <property type="entry name" value="DUF862"/>
    <property type="match status" value="1"/>
</dbReference>
<evidence type="ECO:0000256" key="2">
    <source>
        <dbReference type="ARBA" id="ARBA00022670"/>
    </source>
</evidence>
<sequence>MNRKTRMASTKNPVLLYAYKLAKMLSSKEYAWHVSVYVFGYEISYGNGGINTKQIMEDEPNETKIMGYTDRTVKELYNFLKEISTEWTAQKYDVLRNNCQHFAEKVLKFLRVGKNVPRKYTELPTRIRRNWGSCVSVSSAIIKSFTKSSGSNSTNENVLSFGELIEKDEERERRTTLCERNKQIVFSNGKGLLQAPSEKKSSVIIEEISTVHNEFQESSNSNQIAVQRGTQHPNEYNNKMISSGRNNQITLTIQIDRYVLEGMFYLMLMTITIILFTKYVFTQWGNEMYSADYFVYDEM</sequence>
<keyword evidence="4" id="KW-1133">Transmembrane helix</keyword>
<evidence type="ECO:0000259" key="5">
    <source>
        <dbReference type="PROSITE" id="PS51858"/>
    </source>
</evidence>
<protein>
    <recommendedName>
        <fullName evidence="5">PPPDE domain-containing protein</fullName>
    </recommendedName>
</protein>